<dbReference type="GO" id="GO:0005886">
    <property type="term" value="C:plasma membrane"/>
    <property type="evidence" value="ECO:0007669"/>
    <property type="project" value="UniProtKB-SubCell"/>
</dbReference>
<dbReference type="InterPro" id="IPR003856">
    <property type="entry name" value="LPS_length_determ_N"/>
</dbReference>
<dbReference type="OrthoDB" id="1522571at2"/>
<accession>F5IUQ8</accession>
<evidence type="ECO:0000259" key="7">
    <source>
        <dbReference type="Pfam" id="PF02706"/>
    </source>
</evidence>
<evidence type="ECO:0000256" key="4">
    <source>
        <dbReference type="ARBA" id="ARBA00022989"/>
    </source>
</evidence>
<dbReference type="eggNOG" id="COG3765">
    <property type="taxonomic scope" value="Bacteria"/>
</dbReference>
<dbReference type="EMBL" id="ADLV01000015">
    <property type="protein sequence ID" value="EGK02958.1"/>
    <property type="molecule type" value="Genomic_DNA"/>
</dbReference>
<keyword evidence="2" id="KW-1003">Cell membrane</keyword>
<dbReference type="RefSeq" id="WP_006798723.1">
    <property type="nucleotide sequence ID" value="NZ_GL891980.1"/>
</dbReference>
<name>F5IUQ8_9BACT</name>
<keyword evidence="4 6" id="KW-1133">Transmembrane helix</keyword>
<dbReference type="PANTHER" id="PTHR32309:SF13">
    <property type="entry name" value="FERRIC ENTEROBACTIN TRANSPORT PROTEIN FEPE"/>
    <property type="match status" value="1"/>
</dbReference>
<dbReference type="GO" id="GO:0004713">
    <property type="term" value="F:protein tyrosine kinase activity"/>
    <property type="evidence" value="ECO:0007669"/>
    <property type="project" value="TreeGrafter"/>
</dbReference>
<protein>
    <recommendedName>
        <fullName evidence="7">Polysaccharide chain length determinant N-terminal domain-containing protein</fullName>
    </recommendedName>
</protein>
<evidence type="ECO:0000256" key="2">
    <source>
        <dbReference type="ARBA" id="ARBA00022475"/>
    </source>
</evidence>
<dbReference type="Proteomes" id="UP000004913">
    <property type="component" value="Unassembled WGS sequence"/>
</dbReference>
<organism evidence="8 9">
    <name type="scientific">Dysgonomonas gadei ATCC BAA-286</name>
    <dbReference type="NCBI Taxonomy" id="742766"/>
    <lineage>
        <taxon>Bacteria</taxon>
        <taxon>Pseudomonadati</taxon>
        <taxon>Bacteroidota</taxon>
        <taxon>Bacteroidia</taxon>
        <taxon>Bacteroidales</taxon>
        <taxon>Dysgonomonadaceae</taxon>
        <taxon>Dysgonomonas</taxon>
    </lineage>
</organism>
<gene>
    <name evidence="8" type="ORF">HMPREF9455_01208</name>
</gene>
<feature type="transmembrane region" description="Helical" evidence="6">
    <location>
        <begin position="29"/>
        <end position="47"/>
    </location>
</feature>
<evidence type="ECO:0000256" key="1">
    <source>
        <dbReference type="ARBA" id="ARBA00004651"/>
    </source>
</evidence>
<dbReference type="STRING" id="742766.HMPREF9455_01208"/>
<evidence type="ECO:0000313" key="8">
    <source>
        <dbReference type="EMBL" id="EGK02958.1"/>
    </source>
</evidence>
<evidence type="ECO:0000256" key="6">
    <source>
        <dbReference type="SAM" id="Phobius"/>
    </source>
</evidence>
<comment type="subcellular location">
    <subcellularLocation>
        <location evidence="1">Cell membrane</location>
        <topology evidence="1">Multi-pass membrane protein</topology>
    </subcellularLocation>
</comment>
<proteinExistence type="predicted"/>
<keyword evidence="5 6" id="KW-0472">Membrane</keyword>
<feature type="domain" description="Polysaccharide chain length determinant N-terminal" evidence="7">
    <location>
        <begin position="13"/>
        <end position="100"/>
    </location>
</feature>
<keyword evidence="3 6" id="KW-0812">Transmembrane</keyword>
<evidence type="ECO:0000313" key="9">
    <source>
        <dbReference type="Proteomes" id="UP000004913"/>
    </source>
</evidence>
<sequence>MEEKKNNITEDKEIDLLELASKLWKNKKFILKMLSVGVILGLIVALSKPKEFTTTVLLLPASNEASGGKMGSLAALAGIDLNGTTDVISTDIYPNIIQSTPFIQGLYNINVKDLDEGVNTTLYDYIENHQQTAWWSYILGLPSFLSGMFSSSDSNPSDSIGVNNQTFISKDEIVVIGSLRDRLEIKSDKNTSLTSISVTMQSSQISAFVADTLTSYMQGYIIDYRTQKARKDLIYAEKLYKESKENYYQAQKNLAVFIDGNMNVVSARFKTTQEQLQNEANLAYSLYNQMAQQLQMAKVKVQDKTPVFTIIQPVVQPIEPSGLSKKMVLAIFVFLAFSCAVLWILKDDLFDFAKK</sequence>
<comment type="caution">
    <text evidence="8">The sequence shown here is derived from an EMBL/GenBank/DDBJ whole genome shotgun (WGS) entry which is preliminary data.</text>
</comment>
<dbReference type="PANTHER" id="PTHR32309">
    <property type="entry name" value="TYROSINE-PROTEIN KINASE"/>
    <property type="match status" value="1"/>
</dbReference>
<evidence type="ECO:0000256" key="3">
    <source>
        <dbReference type="ARBA" id="ARBA00022692"/>
    </source>
</evidence>
<reference evidence="8 9" key="1">
    <citation type="submission" date="2011-04" db="EMBL/GenBank/DDBJ databases">
        <title>The Genome Sequence of Dysgonomonas gadei ATCC BAA-286.</title>
        <authorList>
            <consortium name="The Broad Institute Genome Sequencing Platform"/>
            <person name="Earl A."/>
            <person name="Ward D."/>
            <person name="Feldgarden M."/>
            <person name="Gevers D."/>
            <person name="Pudlo N."/>
            <person name="Martens E."/>
            <person name="Allen-Vercoe E."/>
            <person name="Young S.K."/>
            <person name="Zeng Q."/>
            <person name="Gargeya S."/>
            <person name="Fitzgerald M."/>
            <person name="Haas B."/>
            <person name="Abouelleil A."/>
            <person name="Alvarado L."/>
            <person name="Arachchi H.M."/>
            <person name="Berlin A."/>
            <person name="Brown A."/>
            <person name="Chapman S.B."/>
            <person name="Chen Z."/>
            <person name="Dunbar C."/>
            <person name="Freedman E."/>
            <person name="Gearin G."/>
            <person name="Gellesch M."/>
            <person name="Goldberg J."/>
            <person name="Griggs A."/>
            <person name="Gujja S."/>
            <person name="Heiman D."/>
            <person name="Howarth C."/>
            <person name="Larson L."/>
            <person name="Lui A."/>
            <person name="MacDonald P.J.P."/>
            <person name="Mehta T."/>
            <person name="Montmayeur A."/>
            <person name="Murphy C."/>
            <person name="Neiman D."/>
            <person name="Pearson M."/>
            <person name="Priest M."/>
            <person name="Roberts A."/>
            <person name="Saif S."/>
            <person name="Shea T."/>
            <person name="Shenoy N."/>
            <person name="Sisk P."/>
            <person name="Stolte C."/>
            <person name="Sykes S."/>
            <person name="Yandava C."/>
            <person name="Wortman J."/>
            <person name="Nusbaum C."/>
            <person name="Birren B."/>
        </authorList>
    </citation>
    <scope>NUCLEOTIDE SEQUENCE [LARGE SCALE GENOMIC DNA]</scope>
    <source>
        <strain evidence="8 9">ATCC BAA-286</strain>
    </source>
</reference>
<dbReference type="Pfam" id="PF02706">
    <property type="entry name" value="Wzz"/>
    <property type="match status" value="1"/>
</dbReference>
<dbReference type="InterPro" id="IPR050445">
    <property type="entry name" value="Bact_polysacc_biosynth/exp"/>
</dbReference>
<keyword evidence="9" id="KW-1185">Reference proteome</keyword>
<dbReference type="HOGENOM" id="CLU_062217_1_0_10"/>
<evidence type="ECO:0000256" key="5">
    <source>
        <dbReference type="ARBA" id="ARBA00023136"/>
    </source>
</evidence>
<feature type="transmembrane region" description="Helical" evidence="6">
    <location>
        <begin position="327"/>
        <end position="345"/>
    </location>
</feature>
<dbReference type="AlphaFoldDB" id="F5IUQ8"/>